<dbReference type="SUPFAM" id="SSF57850">
    <property type="entry name" value="RING/U-box"/>
    <property type="match status" value="1"/>
</dbReference>
<dbReference type="Gene3D" id="2.160.20.10">
    <property type="entry name" value="Single-stranded right-handed beta-helix, Pectin lyase-like"/>
    <property type="match status" value="1"/>
</dbReference>
<keyword evidence="6" id="KW-0479">Metal-binding</keyword>
<dbReference type="PANTHER" id="PTHR47531">
    <property type="entry name" value="RING/U-BOX SUPERFAMILY PROTEIN"/>
    <property type="match status" value="1"/>
</dbReference>
<keyword evidence="6" id="KW-0862">Zinc</keyword>
<comment type="caution">
    <text evidence="9">The sequence shown here is derived from an EMBL/GenBank/DDBJ whole genome shotgun (WGS) entry which is preliminary data.</text>
</comment>
<dbReference type="UniPathway" id="UPA00545">
    <property type="reaction ID" value="UER00823"/>
</dbReference>
<dbReference type="PANTHER" id="PTHR47531:SF2">
    <property type="entry name" value="RING_U-BOX SUPERFAMILY PROTEIN"/>
    <property type="match status" value="1"/>
</dbReference>
<feature type="compositionally biased region" description="Polar residues" evidence="7">
    <location>
        <begin position="36"/>
        <end position="46"/>
    </location>
</feature>
<gene>
    <name evidence="9" type="ORF">DKX38_000953</name>
</gene>
<dbReference type="Pfam" id="PF13639">
    <property type="entry name" value="zf-RING_2"/>
    <property type="match status" value="1"/>
</dbReference>
<keyword evidence="3" id="KW-0964">Secreted</keyword>
<dbReference type="Gene3D" id="3.30.40.10">
    <property type="entry name" value="Zinc/RING finger domain, C3HC4 (zinc finger)"/>
    <property type="match status" value="1"/>
</dbReference>
<comment type="subcellular location">
    <subcellularLocation>
        <location evidence="1">Secreted</location>
        <location evidence="1">Cell wall</location>
    </subcellularLocation>
</comment>
<dbReference type="GO" id="GO:0042545">
    <property type="term" value="P:cell wall modification"/>
    <property type="evidence" value="ECO:0007669"/>
    <property type="project" value="InterPro"/>
</dbReference>
<evidence type="ECO:0000259" key="8">
    <source>
        <dbReference type="PROSITE" id="PS50089"/>
    </source>
</evidence>
<protein>
    <recommendedName>
        <fullName evidence="8">RING-type domain-containing protein</fullName>
    </recommendedName>
</protein>
<feature type="compositionally biased region" description="Polar residues" evidence="7">
    <location>
        <begin position="63"/>
        <end position="72"/>
    </location>
</feature>
<feature type="compositionally biased region" description="Low complexity" evidence="7">
    <location>
        <begin position="1"/>
        <end position="20"/>
    </location>
</feature>
<dbReference type="SUPFAM" id="SSF51126">
    <property type="entry name" value="Pectin lyase-like"/>
    <property type="match status" value="1"/>
</dbReference>
<evidence type="ECO:0000313" key="10">
    <source>
        <dbReference type="Proteomes" id="UP000326939"/>
    </source>
</evidence>
<keyword evidence="4" id="KW-0378">Hydrolase</keyword>
<evidence type="ECO:0000256" key="1">
    <source>
        <dbReference type="ARBA" id="ARBA00004191"/>
    </source>
</evidence>
<evidence type="ECO:0000256" key="2">
    <source>
        <dbReference type="ARBA" id="ARBA00005184"/>
    </source>
</evidence>
<feature type="region of interest" description="Disordered" evidence="7">
    <location>
        <begin position="330"/>
        <end position="374"/>
    </location>
</feature>
<dbReference type="GO" id="GO:0008270">
    <property type="term" value="F:zinc ion binding"/>
    <property type="evidence" value="ECO:0007669"/>
    <property type="project" value="UniProtKB-KW"/>
</dbReference>
<organism evidence="9 10">
    <name type="scientific">Salix brachista</name>
    <dbReference type="NCBI Taxonomy" id="2182728"/>
    <lineage>
        <taxon>Eukaryota</taxon>
        <taxon>Viridiplantae</taxon>
        <taxon>Streptophyta</taxon>
        <taxon>Embryophyta</taxon>
        <taxon>Tracheophyta</taxon>
        <taxon>Spermatophyta</taxon>
        <taxon>Magnoliopsida</taxon>
        <taxon>eudicotyledons</taxon>
        <taxon>Gunneridae</taxon>
        <taxon>Pentapetalae</taxon>
        <taxon>rosids</taxon>
        <taxon>fabids</taxon>
        <taxon>Malpighiales</taxon>
        <taxon>Salicaceae</taxon>
        <taxon>Saliceae</taxon>
        <taxon>Salix</taxon>
    </lineage>
</organism>
<dbReference type="EMBL" id="VDCV01000001">
    <property type="protein sequence ID" value="KAB5573759.1"/>
    <property type="molecule type" value="Genomic_DNA"/>
</dbReference>
<comment type="pathway">
    <text evidence="2">Glycan metabolism; pectin degradation; 2-dehydro-3-deoxy-D-gluconate from pectin: step 1/5.</text>
</comment>
<dbReference type="GO" id="GO:0030599">
    <property type="term" value="F:pectinesterase activity"/>
    <property type="evidence" value="ECO:0007669"/>
    <property type="project" value="InterPro"/>
</dbReference>
<reference evidence="10" key="1">
    <citation type="journal article" date="2019" name="Gigascience">
        <title>De novo genome assembly of the endangered Acer yangbiense, a plant species with extremely small populations endemic to Yunnan Province, China.</title>
        <authorList>
            <person name="Yang J."/>
            <person name="Wariss H.M."/>
            <person name="Tao L."/>
            <person name="Zhang R."/>
            <person name="Yun Q."/>
            <person name="Hollingsworth P."/>
            <person name="Dao Z."/>
            <person name="Luo G."/>
            <person name="Guo H."/>
            <person name="Ma Y."/>
            <person name="Sun W."/>
        </authorList>
    </citation>
    <scope>NUCLEOTIDE SEQUENCE [LARGE SCALE GENOMIC DNA]</scope>
    <source>
        <strain evidence="10">cv. br00</strain>
    </source>
</reference>
<evidence type="ECO:0000313" key="9">
    <source>
        <dbReference type="EMBL" id="KAB5573759.1"/>
    </source>
</evidence>
<accession>A0A5N5P2U3</accession>
<dbReference type="InterPro" id="IPR012334">
    <property type="entry name" value="Pectin_lyas_fold"/>
</dbReference>
<evidence type="ECO:0000256" key="5">
    <source>
        <dbReference type="ARBA" id="ARBA00023085"/>
    </source>
</evidence>
<feature type="region of interest" description="Disordered" evidence="7">
    <location>
        <begin position="112"/>
        <end position="135"/>
    </location>
</feature>
<dbReference type="Pfam" id="PF01095">
    <property type="entry name" value="Pectinesterase"/>
    <property type="match status" value="1"/>
</dbReference>
<keyword evidence="3" id="KW-0134">Cell wall</keyword>
<feature type="region of interest" description="Disordered" evidence="7">
    <location>
        <begin position="1"/>
        <end position="73"/>
    </location>
</feature>
<keyword evidence="10" id="KW-1185">Reference proteome</keyword>
<dbReference type="PROSITE" id="PS50089">
    <property type="entry name" value="ZF_RING_2"/>
    <property type="match status" value="1"/>
</dbReference>
<dbReference type="InterPro" id="IPR001841">
    <property type="entry name" value="Znf_RING"/>
</dbReference>
<evidence type="ECO:0000256" key="4">
    <source>
        <dbReference type="ARBA" id="ARBA00022801"/>
    </source>
</evidence>
<name>A0A5N5P2U3_9ROSI</name>
<dbReference type="InterPro" id="IPR000070">
    <property type="entry name" value="Pectinesterase_cat"/>
</dbReference>
<sequence>MGSSGSKAYCGGASASSSSGRKGRSKERSKVFQSACLGSSCGSRDSTSGDHVSDNGNKENYEGNASSANQNEIDSDEVKIECYGTVKVEQSDEMPCISSNVELDEWNQASITNTSSRTGSSSARAPPPTQSLTSPSRFLSRFSFIPGNVSFRLSRAVSLGSSRAYPIHSASLRMLNSEDEIRRHPQSANGAVDGNGNETQRSSDLFATSLVNRTAAHCHEHTPASLQLHSRTSDLLDNMQENQNILLHAGRGGVGTRVGVDGNLHSPRTFNDVDGVGTRLSDRRIGTREPADRNVRFSRTLSVGRLRDRVLRRSSLSDLTFCPLQQERVMRDSSHGSRRQALGGEMRVSESEGNALTSPTLPGYPPSGMSSSLFGIQDNEVETSRSREARYHDLLEHRSNFLERRRRIRSQVRALQRLGSRFENLSGHERSCILSGQHRTGRCTCRVRDANLNDETSARASISRIVMLAEALFEVLDEIHQQSVVLSSRPSISSLGSVPAPNEIVELLPVKLYAKSQKHQNEETAQCYICLVEYEEGDSMRVLPCHHEFHKTCVDKWLKEIHRELRRPVYKQQLDDPRNSCIHPVLQHDKSLKSSAVSTRTGDLSMISVEDDWLQSGNLYGPNYLHWQSLWSNPWFAVGSAMALNTIKETKKAVNAASKRKETDERFVIYVKAGTCKEKVVTGHKGKNITMAGDGIGKTIATGSDSKNGGYTTPSSQQLSCARLAGKQLRRYIIAAGSYSVQRGRPFGNGGQRRATQGCLQLSILLHPCFCSPTSSPSIKSKIMETKGSAGGVLDLGFRFNFCGVAIVTLPLL</sequence>
<keyword evidence="5" id="KW-0063">Aspartyl esterase</keyword>
<dbReference type="FunFam" id="3.30.40.10:FF:000388">
    <property type="entry name" value="Putative RING zinc finger domain superfamily protein"/>
    <property type="match status" value="1"/>
</dbReference>
<dbReference type="AlphaFoldDB" id="A0A5N5P2U3"/>
<dbReference type="InterPro" id="IPR011050">
    <property type="entry name" value="Pectin_lyase_fold/virulence"/>
</dbReference>
<keyword evidence="6" id="KW-0863">Zinc-finger</keyword>
<evidence type="ECO:0000256" key="3">
    <source>
        <dbReference type="ARBA" id="ARBA00022512"/>
    </source>
</evidence>
<dbReference type="GO" id="GO:0045490">
    <property type="term" value="P:pectin catabolic process"/>
    <property type="evidence" value="ECO:0007669"/>
    <property type="project" value="UniProtKB-UniPathway"/>
</dbReference>
<proteinExistence type="predicted"/>
<evidence type="ECO:0000256" key="7">
    <source>
        <dbReference type="SAM" id="MobiDB-lite"/>
    </source>
</evidence>
<feature type="domain" description="RING-type" evidence="8">
    <location>
        <begin position="527"/>
        <end position="571"/>
    </location>
</feature>
<dbReference type="InterPro" id="IPR013083">
    <property type="entry name" value="Znf_RING/FYVE/PHD"/>
</dbReference>
<feature type="compositionally biased region" description="Polar residues" evidence="7">
    <location>
        <begin position="351"/>
        <end position="360"/>
    </location>
</feature>
<feature type="compositionally biased region" description="Basic and acidic residues" evidence="7">
    <location>
        <begin position="47"/>
        <end position="61"/>
    </location>
</feature>
<dbReference type="Proteomes" id="UP000326939">
    <property type="component" value="Chromosome 1"/>
</dbReference>
<evidence type="ECO:0000256" key="6">
    <source>
        <dbReference type="PROSITE-ProRule" id="PRU00175"/>
    </source>
</evidence>
<feature type="compositionally biased region" description="Low complexity" evidence="7">
    <location>
        <begin position="114"/>
        <end position="124"/>
    </location>
</feature>